<dbReference type="EMBL" id="GGFJ01009364">
    <property type="protein sequence ID" value="MBW58505.1"/>
    <property type="molecule type" value="Transcribed_RNA"/>
</dbReference>
<organism evidence="1">
    <name type="scientific">Anopheles marajoara</name>
    <dbReference type="NCBI Taxonomy" id="58244"/>
    <lineage>
        <taxon>Eukaryota</taxon>
        <taxon>Metazoa</taxon>
        <taxon>Ecdysozoa</taxon>
        <taxon>Arthropoda</taxon>
        <taxon>Hexapoda</taxon>
        <taxon>Insecta</taxon>
        <taxon>Pterygota</taxon>
        <taxon>Neoptera</taxon>
        <taxon>Endopterygota</taxon>
        <taxon>Diptera</taxon>
        <taxon>Nematocera</taxon>
        <taxon>Culicoidea</taxon>
        <taxon>Culicidae</taxon>
        <taxon>Anophelinae</taxon>
        <taxon>Anopheles</taxon>
    </lineage>
</organism>
<protein>
    <submittedName>
        <fullName evidence="1">Uncharacterized protein</fullName>
    </submittedName>
</protein>
<name>A0A2M4BZJ6_9DIPT</name>
<evidence type="ECO:0000313" key="1">
    <source>
        <dbReference type="EMBL" id="MBW58505.1"/>
    </source>
</evidence>
<accession>A0A2M4BZJ6</accession>
<sequence>MEFRWISRGFGPFCDSSDANREVVGWLRPARLSARQSPLQGFLYRLLAYLFPVLIHQTGLGSCSIFCCCCCSICCCCCSSICCCCCSSICCCCCSSICCCCCSSICCCCCSSSCCCCSSFFSRCCTSSCSFGCSSRRGCHCCSNSRRCCRRLGRCRGRGCPESFGKTLFNDLLPQLLDSERLGEGNQTQHNGHCHYSEALVRRHIALVYS</sequence>
<proteinExistence type="predicted"/>
<dbReference type="AlphaFoldDB" id="A0A2M4BZJ6"/>
<reference evidence="1" key="1">
    <citation type="submission" date="2018-01" db="EMBL/GenBank/DDBJ databases">
        <title>An insight into the sialome of Amazonian anophelines.</title>
        <authorList>
            <person name="Ribeiro J.M."/>
            <person name="Scarpassa V."/>
            <person name="Calvo E."/>
        </authorList>
    </citation>
    <scope>NUCLEOTIDE SEQUENCE</scope>
    <source>
        <tissue evidence="1">Salivary glands</tissue>
    </source>
</reference>